<dbReference type="GO" id="GO:0042811">
    <property type="term" value="P:pheromone biosynthetic process"/>
    <property type="evidence" value="ECO:0007669"/>
    <property type="project" value="UniProtKB-ARBA"/>
</dbReference>
<sequence>MVGGASSVVAPWTPVSVDTPKLVKEEGEEKEPEISTGGSSMMFFRLYTQILRQTQVVEATMSVLGGVRAASTTGMVSTLHHRPATHSHHNHLEARSHVETLPGNHDANELVHADLEAMFKEIHEELDFELKSNEELRTASGQLGISKDRLLGSLGQMAKYYFDGQGKAVRPVIAMTLGHAYNHHQCMNQEEKTETANRQRKVAIISEMIHTASLVHDDILDHAETRRGKLAVNQKWDATRSVLCGDYVLAIGAKVLAQLRNEEVLKVLAQVLADLVHGEFQQLQNKENETERFNLYLNKTFNKTASLIAYTCKANAILAKASPDLVEEAFKYGKNVGIAFQLVDDLLDFESSSQLLGKPAAADLKLGLATAPVLFASTEFPELETLIKRRFSQSRDVERAFEFVQKSKGLLQTRDLAKQHCDAAVQAIEPLVESPYKSALINLTDKVLIRQK</sequence>
<evidence type="ECO:0000256" key="1">
    <source>
        <dbReference type="ARBA" id="ARBA00001946"/>
    </source>
</evidence>
<proteinExistence type="inferred from homology"/>
<dbReference type="CDD" id="cd00685">
    <property type="entry name" value="Trans_IPPS_HT"/>
    <property type="match status" value="1"/>
</dbReference>
<dbReference type="OMA" id="AFDYYLH"/>
<dbReference type="PROSITE" id="PS00723">
    <property type="entry name" value="POLYPRENYL_SYNTHASE_1"/>
    <property type="match status" value="1"/>
</dbReference>
<comment type="caution">
    <text evidence="8">The sequence shown here is derived from an EMBL/GenBank/DDBJ whole genome shotgun (WGS) entry which is preliminary data.</text>
</comment>
<evidence type="ECO:0000256" key="4">
    <source>
        <dbReference type="ARBA" id="ARBA00022723"/>
    </source>
</evidence>
<evidence type="ECO:0000313" key="8">
    <source>
        <dbReference type="EMBL" id="TRY74417.1"/>
    </source>
</evidence>
<dbReference type="GO" id="GO:1990234">
    <property type="term" value="C:transferase complex"/>
    <property type="evidence" value="ECO:0007669"/>
    <property type="project" value="TreeGrafter"/>
</dbReference>
<dbReference type="Gene3D" id="1.10.600.10">
    <property type="entry name" value="Farnesyl Diphosphate Synthase"/>
    <property type="match status" value="1"/>
</dbReference>
<comment type="similarity">
    <text evidence="2 7">Belongs to the FPP/GGPP synthase family.</text>
</comment>
<dbReference type="GO" id="GO:0008299">
    <property type="term" value="P:isoprenoid biosynthetic process"/>
    <property type="evidence" value="ECO:0007669"/>
    <property type="project" value="UniProtKB-KW"/>
</dbReference>
<dbReference type="AlphaFoldDB" id="A0A553P9Q5"/>
<evidence type="ECO:0000256" key="7">
    <source>
        <dbReference type="RuleBase" id="RU004466"/>
    </source>
</evidence>
<dbReference type="Proteomes" id="UP000318571">
    <property type="component" value="Chromosome 2"/>
</dbReference>
<gene>
    <name evidence="8" type="ORF">TCAL_10425</name>
</gene>
<dbReference type="GO" id="GO:0005739">
    <property type="term" value="C:mitochondrion"/>
    <property type="evidence" value="ECO:0007669"/>
    <property type="project" value="TreeGrafter"/>
</dbReference>
<dbReference type="GO" id="GO:0004659">
    <property type="term" value="F:prenyltransferase activity"/>
    <property type="evidence" value="ECO:0007669"/>
    <property type="project" value="InterPro"/>
</dbReference>
<evidence type="ECO:0000256" key="3">
    <source>
        <dbReference type="ARBA" id="ARBA00022679"/>
    </source>
</evidence>
<keyword evidence="4" id="KW-0479">Metal-binding</keyword>
<dbReference type="Pfam" id="PF00348">
    <property type="entry name" value="polyprenyl_synt"/>
    <property type="match status" value="1"/>
</dbReference>
<name>A0A553P9Q5_TIGCA</name>
<keyword evidence="3 7" id="KW-0808">Transferase</keyword>
<evidence type="ECO:0000256" key="5">
    <source>
        <dbReference type="ARBA" id="ARBA00022842"/>
    </source>
</evidence>
<dbReference type="PANTHER" id="PTHR12001:SF69">
    <property type="entry name" value="ALL TRANS-POLYPRENYL-DIPHOSPHATE SYNTHASE PDSS1"/>
    <property type="match status" value="1"/>
</dbReference>
<dbReference type="PANTHER" id="PTHR12001">
    <property type="entry name" value="GERANYLGERANYL PYROPHOSPHATE SYNTHASE"/>
    <property type="match status" value="1"/>
</dbReference>
<comment type="cofactor">
    <cofactor evidence="1">
        <name>Mg(2+)</name>
        <dbReference type="ChEBI" id="CHEBI:18420"/>
    </cofactor>
</comment>
<reference evidence="8 9" key="1">
    <citation type="journal article" date="2018" name="Nat. Ecol. Evol.">
        <title>Genomic signatures of mitonuclear coevolution across populations of Tigriopus californicus.</title>
        <authorList>
            <person name="Barreto F.S."/>
            <person name="Watson E.T."/>
            <person name="Lima T.G."/>
            <person name="Willett C.S."/>
            <person name="Edmands S."/>
            <person name="Li W."/>
            <person name="Burton R.S."/>
        </authorList>
    </citation>
    <scope>NUCLEOTIDE SEQUENCE [LARGE SCALE GENOMIC DNA]</scope>
    <source>
        <strain evidence="8 9">San Diego</strain>
    </source>
</reference>
<dbReference type="SFLD" id="SFLDS00005">
    <property type="entry name" value="Isoprenoid_Synthase_Type_I"/>
    <property type="match status" value="1"/>
</dbReference>
<dbReference type="GO" id="GO:0046872">
    <property type="term" value="F:metal ion binding"/>
    <property type="evidence" value="ECO:0007669"/>
    <property type="project" value="UniProtKB-KW"/>
</dbReference>
<dbReference type="EMBL" id="VCGU01000005">
    <property type="protein sequence ID" value="TRY74417.1"/>
    <property type="molecule type" value="Genomic_DNA"/>
</dbReference>
<organism evidence="8 9">
    <name type="scientific">Tigriopus californicus</name>
    <name type="common">Marine copepod</name>
    <dbReference type="NCBI Taxonomy" id="6832"/>
    <lineage>
        <taxon>Eukaryota</taxon>
        <taxon>Metazoa</taxon>
        <taxon>Ecdysozoa</taxon>
        <taxon>Arthropoda</taxon>
        <taxon>Crustacea</taxon>
        <taxon>Multicrustacea</taxon>
        <taxon>Hexanauplia</taxon>
        <taxon>Copepoda</taxon>
        <taxon>Harpacticoida</taxon>
        <taxon>Harpacticidae</taxon>
        <taxon>Tigriopus</taxon>
    </lineage>
</organism>
<accession>A0A553P9Q5</accession>
<evidence type="ECO:0000256" key="6">
    <source>
        <dbReference type="ARBA" id="ARBA00023229"/>
    </source>
</evidence>
<evidence type="ECO:0000256" key="2">
    <source>
        <dbReference type="ARBA" id="ARBA00006706"/>
    </source>
</evidence>
<keyword evidence="9" id="KW-1185">Reference proteome</keyword>
<dbReference type="InterPro" id="IPR000092">
    <property type="entry name" value="Polyprenyl_synt"/>
</dbReference>
<dbReference type="InterPro" id="IPR033749">
    <property type="entry name" value="Polyprenyl_synt_CS"/>
</dbReference>
<dbReference type="PROSITE" id="PS00444">
    <property type="entry name" value="POLYPRENYL_SYNTHASE_2"/>
    <property type="match status" value="1"/>
</dbReference>
<dbReference type="GO" id="GO:0006744">
    <property type="term" value="P:ubiquinone biosynthetic process"/>
    <property type="evidence" value="ECO:0007669"/>
    <property type="project" value="TreeGrafter"/>
</dbReference>
<protein>
    <submittedName>
        <fullName evidence="8">Uncharacterized protein</fullName>
    </submittedName>
</protein>
<evidence type="ECO:0000313" key="9">
    <source>
        <dbReference type="Proteomes" id="UP000318571"/>
    </source>
</evidence>
<keyword evidence="6" id="KW-0414">Isoprene biosynthesis</keyword>
<dbReference type="SUPFAM" id="SSF48576">
    <property type="entry name" value="Terpenoid synthases"/>
    <property type="match status" value="1"/>
</dbReference>
<dbReference type="STRING" id="6832.A0A553P9Q5"/>
<keyword evidence="5" id="KW-0460">Magnesium</keyword>
<dbReference type="InterPro" id="IPR008949">
    <property type="entry name" value="Isoprenoid_synthase_dom_sf"/>
</dbReference>